<keyword evidence="3" id="KW-0235">DNA replication</keyword>
<name>A0A1H9N225_9GAMM</name>
<dbReference type="CDD" id="cd00984">
    <property type="entry name" value="DnaB_C"/>
    <property type="match status" value="1"/>
</dbReference>
<dbReference type="SMART" id="SM00382">
    <property type="entry name" value="AAA"/>
    <property type="match status" value="1"/>
</dbReference>
<dbReference type="RefSeq" id="WP_092678506.1">
    <property type="nucleotide sequence ID" value="NZ_FOGC01000021.1"/>
</dbReference>
<dbReference type="EMBL" id="FOGC01000021">
    <property type="protein sequence ID" value="SER29994.1"/>
    <property type="molecule type" value="Genomic_DNA"/>
</dbReference>
<keyword evidence="9" id="KW-0413">Isomerase</keyword>
<dbReference type="GO" id="GO:0003677">
    <property type="term" value="F:DNA binding"/>
    <property type="evidence" value="ECO:0007669"/>
    <property type="project" value="UniProtKB-KW"/>
</dbReference>
<dbReference type="InterPro" id="IPR016136">
    <property type="entry name" value="DNA_helicase_N/primase_C"/>
</dbReference>
<feature type="domain" description="SF4 helicase" evidence="12">
    <location>
        <begin position="165"/>
        <end position="428"/>
    </location>
</feature>
<dbReference type="InterPro" id="IPR007693">
    <property type="entry name" value="DNA_helicase_DnaB-like_N"/>
</dbReference>
<keyword evidence="6 13" id="KW-0347">Helicase</keyword>
<dbReference type="STRING" id="988801.SAMN05216522_12122"/>
<evidence type="ECO:0000256" key="5">
    <source>
        <dbReference type="ARBA" id="ARBA00022801"/>
    </source>
</evidence>
<dbReference type="InterPro" id="IPR027417">
    <property type="entry name" value="P-loop_NTPase"/>
</dbReference>
<evidence type="ECO:0000259" key="12">
    <source>
        <dbReference type="PROSITE" id="PS51199"/>
    </source>
</evidence>
<keyword evidence="8" id="KW-0238">DNA-binding</keyword>
<dbReference type="SUPFAM" id="SSF52540">
    <property type="entry name" value="P-loop containing nucleoside triphosphate hydrolases"/>
    <property type="match status" value="1"/>
</dbReference>
<dbReference type="AlphaFoldDB" id="A0A1H9N225"/>
<evidence type="ECO:0000256" key="1">
    <source>
        <dbReference type="ARBA" id="ARBA00008428"/>
    </source>
</evidence>
<keyword evidence="4" id="KW-0547">Nucleotide-binding</keyword>
<dbReference type="Proteomes" id="UP000242515">
    <property type="component" value="Unassembled WGS sequence"/>
</dbReference>
<organism evidence="13 14">
    <name type="scientific">Rosenbergiella nectarea</name>
    <dbReference type="NCBI Taxonomy" id="988801"/>
    <lineage>
        <taxon>Bacteria</taxon>
        <taxon>Pseudomonadati</taxon>
        <taxon>Pseudomonadota</taxon>
        <taxon>Gammaproteobacteria</taxon>
        <taxon>Enterobacterales</taxon>
        <taxon>Erwiniaceae</taxon>
        <taxon>Rosenbergiella</taxon>
    </lineage>
</organism>
<proteinExistence type="inferred from homology"/>
<dbReference type="PANTHER" id="PTHR30153:SF2">
    <property type="entry name" value="REPLICATIVE DNA HELICASE"/>
    <property type="match status" value="1"/>
</dbReference>
<dbReference type="GO" id="GO:0006269">
    <property type="term" value="P:DNA replication, synthesis of primer"/>
    <property type="evidence" value="ECO:0007669"/>
    <property type="project" value="UniProtKB-KW"/>
</dbReference>
<evidence type="ECO:0000256" key="6">
    <source>
        <dbReference type="ARBA" id="ARBA00022806"/>
    </source>
</evidence>
<comment type="catalytic activity">
    <reaction evidence="11">
        <text>ATP + H2O = ADP + phosphate + H(+)</text>
        <dbReference type="Rhea" id="RHEA:13065"/>
        <dbReference type="ChEBI" id="CHEBI:15377"/>
        <dbReference type="ChEBI" id="CHEBI:15378"/>
        <dbReference type="ChEBI" id="CHEBI:30616"/>
        <dbReference type="ChEBI" id="CHEBI:43474"/>
        <dbReference type="ChEBI" id="CHEBI:456216"/>
        <dbReference type="EC" id="5.6.2.3"/>
    </reaction>
</comment>
<dbReference type="Gene3D" id="3.40.50.300">
    <property type="entry name" value="P-loop containing nucleotide triphosphate hydrolases"/>
    <property type="match status" value="1"/>
</dbReference>
<dbReference type="Pfam" id="PF03796">
    <property type="entry name" value="DnaB_C"/>
    <property type="match status" value="1"/>
</dbReference>
<dbReference type="PROSITE" id="PS51199">
    <property type="entry name" value="SF4_HELICASE"/>
    <property type="match status" value="1"/>
</dbReference>
<dbReference type="Gene3D" id="1.10.860.10">
    <property type="entry name" value="DNAb Helicase, Chain A"/>
    <property type="match status" value="1"/>
</dbReference>
<evidence type="ECO:0000256" key="3">
    <source>
        <dbReference type="ARBA" id="ARBA00022705"/>
    </source>
</evidence>
<evidence type="ECO:0000256" key="4">
    <source>
        <dbReference type="ARBA" id="ARBA00022741"/>
    </source>
</evidence>
<sequence length="450" mass="50657">MESLEFEELLVAAMIAKGDHIDTRDIVGKLPVEAFANHHLRAMYRVIVRLLDQVETIDIFTVKHGVPAETSDLVMEVARRSSSASNIKVWAKKVRQCWMVRQAKEKLCSALESLSGINTHNINDVLTEVSGELSTIQFETNDRLPRRIGDMMTDYMDVLEQRTKGEESGLYLKTGIEPMDDKYGGFDRTDLIILAGRPGMGKTELAIMIANSIGRSKGRGLFVSMEMSEMQIVERHIADRSGLAVGALRNPNDMLDEQFTRLTVASSQLQDEDNYVLDGAFTVDEIISHAERMNQDGGLSFLAIDYLQLIKKPKAETNALALSYITGRLKQFALRNKVPVILLSQLNRGVESRIDKRPTLGDLRESGSIEQDADVVIFPYRDEVYDENSKFKGIAEIIVGKYRSGEPKTFYMGWRNGHFTRIDQQEVAARYAQNEDEAKPKSNWRGQKAG</sequence>
<protein>
    <recommendedName>
        <fullName evidence="10">DNA 5'-3' helicase</fullName>
        <ecNumber evidence="10">5.6.2.3</ecNumber>
    </recommendedName>
</protein>
<dbReference type="OrthoDB" id="6530962at2"/>
<dbReference type="PANTHER" id="PTHR30153">
    <property type="entry name" value="REPLICATIVE DNA HELICASE DNAB"/>
    <property type="match status" value="1"/>
</dbReference>
<dbReference type="GO" id="GO:0016787">
    <property type="term" value="F:hydrolase activity"/>
    <property type="evidence" value="ECO:0007669"/>
    <property type="project" value="UniProtKB-KW"/>
</dbReference>
<evidence type="ECO:0000313" key="13">
    <source>
        <dbReference type="EMBL" id="SER29994.1"/>
    </source>
</evidence>
<dbReference type="GO" id="GO:0043139">
    <property type="term" value="F:5'-3' DNA helicase activity"/>
    <property type="evidence" value="ECO:0007669"/>
    <property type="project" value="UniProtKB-EC"/>
</dbReference>
<keyword evidence="2" id="KW-0639">Primosome</keyword>
<evidence type="ECO:0000256" key="2">
    <source>
        <dbReference type="ARBA" id="ARBA00022515"/>
    </source>
</evidence>
<dbReference type="GO" id="GO:0005524">
    <property type="term" value="F:ATP binding"/>
    <property type="evidence" value="ECO:0007669"/>
    <property type="project" value="UniProtKB-KW"/>
</dbReference>
<gene>
    <name evidence="13" type="ORF">SAMN05216522_12122</name>
</gene>
<dbReference type="Pfam" id="PF00772">
    <property type="entry name" value="DnaB"/>
    <property type="match status" value="1"/>
</dbReference>
<keyword evidence="14" id="KW-1185">Reference proteome</keyword>
<evidence type="ECO:0000256" key="8">
    <source>
        <dbReference type="ARBA" id="ARBA00023125"/>
    </source>
</evidence>
<dbReference type="SUPFAM" id="SSF48024">
    <property type="entry name" value="N-terminal domain of DnaB helicase"/>
    <property type="match status" value="1"/>
</dbReference>
<reference evidence="14" key="1">
    <citation type="submission" date="2016-10" db="EMBL/GenBank/DDBJ databases">
        <authorList>
            <person name="Varghese N."/>
            <person name="Submissions S."/>
        </authorList>
    </citation>
    <scope>NUCLEOTIDE SEQUENCE [LARGE SCALE GENOMIC DNA]</scope>
    <source>
        <strain evidence="14">8N4</strain>
    </source>
</reference>
<dbReference type="InterPro" id="IPR003593">
    <property type="entry name" value="AAA+_ATPase"/>
</dbReference>
<dbReference type="GO" id="GO:1990077">
    <property type="term" value="C:primosome complex"/>
    <property type="evidence" value="ECO:0007669"/>
    <property type="project" value="UniProtKB-KW"/>
</dbReference>
<dbReference type="InterPro" id="IPR036185">
    <property type="entry name" value="DNA_heli_DnaB-like_N_sf"/>
</dbReference>
<keyword evidence="7" id="KW-0067">ATP-binding</keyword>
<accession>A0A1H9N225</accession>
<keyword evidence="5" id="KW-0378">Hydrolase</keyword>
<dbReference type="InterPro" id="IPR007694">
    <property type="entry name" value="DNA_helicase_DnaB-like_C"/>
</dbReference>
<evidence type="ECO:0000256" key="7">
    <source>
        <dbReference type="ARBA" id="ARBA00022840"/>
    </source>
</evidence>
<comment type="similarity">
    <text evidence="1">Belongs to the helicase family. DnaB subfamily.</text>
</comment>
<evidence type="ECO:0000313" key="14">
    <source>
        <dbReference type="Proteomes" id="UP000242515"/>
    </source>
</evidence>
<evidence type="ECO:0000256" key="11">
    <source>
        <dbReference type="ARBA" id="ARBA00048954"/>
    </source>
</evidence>
<dbReference type="GO" id="GO:0005829">
    <property type="term" value="C:cytosol"/>
    <property type="evidence" value="ECO:0007669"/>
    <property type="project" value="TreeGrafter"/>
</dbReference>
<dbReference type="EC" id="5.6.2.3" evidence="10"/>
<evidence type="ECO:0000256" key="10">
    <source>
        <dbReference type="ARBA" id="ARBA00044969"/>
    </source>
</evidence>
<evidence type="ECO:0000256" key="9">
    <source>
        <dbReference type="ARBA" id="ARBA00023235"/>
    </source>
</evidence>